<reference evidence="1" key="1">
    <citation type="submission" date="2021-06" db="EMBL/GenBank/DDBJ databases">
        <authorList>
            <person name="Hodson N. C."/>
            <person name="Mongue J. A."/>
            <person name="Jaron S. K."/>
        </authorList>
    </citation>
    <scope>NUCLEOTIDE SEQUENCE</scope>
</reference>
<comment type="caution">
    <text evidence="1">The sequence shown here is derived from an EMBL/GenBank/DDBJ whole genome shotgun (WGS) entry which is preliminary data.</text>
</comment>
<dbReference type="AlphaFoldDB" id="A0A8J2JDW1"/>
<evidence type="ECO:0000313" key="1">
    <source>
        <dbReference type="EMBL" id="CAG7702111.1"/>
    </source>
</evidence>
<sequence>ALASLPTAAIAVKFSQNLKPAFPQIWYNQRFHLRLITRPSARAYKAIQNSLAGAQFLTQKESTDLINYSRFAEKRELKRRCQELHIFNITAVIRWSLKLTSVSNSYSII</sequence>
<dbReference type="EMBL" id="CAJVCH010027374">
    <property type="protein sequence ID" value="CAG7702111.1"/>
    <property type="molecule type" value="Genomic_DNA"/>
</dbReference>
<keyword evidence="2" id="KW-1185">Reference proteome</keyword>
<name>A0A8J2JDW1_9HEXA</name>
<feature type="non-terminal residue" evidence="1">
    <location>
        <position position="109"/>
    </location>
</feature>
<accession>A0A8J2JDW1</accession>
<proteinExistence type="predicted"/>
<evidence type="ECO:0000313" key="2">
    <source>
        <dbReference type="Proteomes" id="UP000708208"/>
    </source>
</evidence>
<organism evidence="1 2">
    <name type="scientific">Allacma fusca</name>
    <dbReference type="NCBI Taxonomy" id="39272"/>
    <lineage>
        <taxon>Eukaryota</taxon>
        <taxon>Metazoa</taxon>
        <taxon>Ecdysozoa</taxon>
        <taxon>Arthropoda</taxon>
        <taxon>Hexapoda</taxon>
        <taxon>Collembola</taxon>
        <taxon>Symphypleona</taxon>
        <taxon>Sminthuridae</taxon>
        <taxon>Allacma</taxon>
    </lineage>
</organism>
<protein>
    <submittedName>
        <fullName evidence="1">Uncharacterized protein</fullName>
    </submittedName>
</protein>
<dbReference type="Proteomes" id="UP000708208">
    <property type="component" value="Unassembled WGS sequence"/>
</dbReference>
<gene>
    <name evidence="1" type="ORF">AFUS01_LOCUS4395</name>
</gene>